<feature type="transmembrane region" description="Helical" evidence="1">
    <location>
        <begin position="7"/>
        <end position="27"/>
    </location>
</feature>
<keyword evidence="3" id="KW-1185">Reference proteome</keyword>
<evidence type="ECO:0000313" key="3">
    <source>
        <dbReference type="Proteomes" id="UP000317557"/>
    </source>
</evidence>
<protein>
    <submittedName>
        <fullName evidence="2">Uncharacterized protein</fullName>
    </submittedName>
</protein>
<name>A0A521D5G9_9BACT</name>
<dbReference type="AlphaFoldDB" id="A0A521D5G9"/>
<keyword evidence="1" id="KW-0472">Membrane</keyword>
<proteinExistence type="predicted"/>
<evidence type="ECO:0000256" key="1">
    <source>
        <dbReference type="SAM" id="Phobius"/>
    </source>
</evidence>
<feature type="transmembrane region" description="Helical" evidence="1">
    <location>
        <begin position="33"/>
        <end position="51"/>
    </location>
</feature>
<accession>A0A521D5G9</accession>
<gene>
    <name evidence="2" type="ORF">SAMN06265219_107138</name>
</gene>
<organism evidence="2 3">
    <name type="scientific">Gracilimonas mengyeensis</name>
    <dbReference type="NCBI Taxonomy" id="1302730"/>
    <lineage>
        <taxon>Bacteria</taxon>
        <taxon>Pseudomonadati</taxon>
        <taxon>Balneolota</taxon>
        <taxon>Balneolia</taxon>
        <taxon>Balneolales</taxon>
        <taxon>Balneolaceae</taxon>
        <taxon>Gracilimonas</taxon>
    </lineage>
</organism>
<dbReference type="EMBL" id="FXTP01000007">
    <property type="protein sequence ID" value="SMO66905.1"/>
    <property type="molecule type" value="Genomic_DNA"/>
</dbReference>
<dbReference type="RefSeq" id="WP_142454378.1">
    <property type="nucleotide sequence ID" value="NZ_FXTP01000007.1"/>
</dbReference>
<evidence type="ECO:0000313" key="2">
    <source>
        <dbReference type="EMBL" id="SMO66905.1"/>
    </source>
</evidence>
<sequence>MRERSPINIIFFSFFIILLASVILFTNHASVKWLAYGGIIVGQGALVFNELQEHKKYFGDKERG</sequence>
<keyword evidence="1" id="KW-1133">Transmembrane helix</keyword>
<dbReference type="Proteomes" id="UP000317557">
    <property type="component" value="Unassembled WGS sequence"/>
</dbReference>
<reference evidence="2 3" key="1">
    <citation type="submission" date="2017-05" db="EMBL/GenBank/DDBJ databases">
        <authorList>
            <person name="Varghese N."/>
            <person name="Submissions S."/>
        </authorList>
    </citation>
    <scope>NUCLEOTIDE SEQUENCE [LARGE SCALE GENOMIC DNA]</scope>
    <source>
        <strain evidence="2 3">DSM 21985</strain>
    </source>
</reference>
<keyword evidence="1" id="KW-0812">Transmembrane</keyword>